<dbReference type="InterPro" id="IPR023379">
    <property type="entry name" value="BART_dom"/>
</dbReference>
<comment type="similarity">
    <text evidence="4 12">Belongs to the ARL2BP family.</text>
</comment>
<gene>
    <name evidence="15" type="ORF">g.9684</name>
</gene>
<comment type="function">
    <text evidence="12">Plays a role as an effector of the ADP-ribosylation factor-like protein 2, ARL2.</text>
</comment>
<evidence type="ECO:0000256" key="6">
    <source>
        <dbReference type="ARBA" id="ARBA00022490"/>
    </source>
</evidence>
<reference evidence="15" key="1">
    <citation type="submission" date="2015-11" db="EMBL/GenBank/DDBJ databases">
        <title>De novo transcriptome assembly of four potential Pierce s Disease insect vectors from Arizona vineyards.</title>
        <authorList>
            <person name="Tassone E.E."/>
        </authorList>
    </citation>
    <scope>NUCLEOTIDE SEQUENCE</scope>
</reference>
<evidence type="ECO:0000256" key="5">
    <source>
        <dbReference type="ARBA" id="ARBA00014849"/>
    </source>
</evidence>
<sequence length="172" mass="20352">MNGQEKMDINTDSCGDSDSEDGLSTSKKAELSEFDIIIGHIEDILVDDDFEHLQKDFLEKYWEEFENKEENKLIYMNIFKEYTNLIENHLEEKLKVKVPEFCMKRFTQTLMDKKNDLEGEVFEMLYTFSDFLSFKEMVLDYRAMKEGAFVDFSRDLHITPLQNLPSEPKKSI</sequence>
<evidence type="ECO:0000256" key="10">
    <source>
        <dbReference type="ARBA" id="ARBA00023242"/>
    </source>
</evidence>
<organism evidence="15">
    <name type="scientific">Graphocephala atropunctata</name>
    <dbReference type="NCBI Taxonomy" id="36148"/>
    <lineage>
        <taxon>Eukaryota</taxon>
        <taxon>Metazoa</taxon>
        <taxon>Ecdysozoa</taxon>
        <taxon>Arthropoda</taxon>
        <taxon>Hexapoda</taxon>
        <taxon>Insecta</taxon>
        <taxon>Pterygota</taxon>
        <taxon>Neoptera</taxon>
        <taxon>Paraneoptera</taxon>
        <taxon>Hemiptera</taxon>
        <taxon>Auchenorrhyncha</taxon>
        <taxon>Membracoidea</taxon>
        <taxon>Cicadellidae</taxon>
        <taxon>Cicadellinae</taxon>
        <taxon>Cicadellini</taxon>
        <taxon>Graphocephala</taxon>
    </lineage>
</organism>
<feature type="region of interest" description="Disordered" evidence="13">
    <location>
        <begin position="1"/>
        <end position="24"/>
    </location>
</feature>
<dbReference type="GO" id="GO:0005758">
    <property type="term" value="C:mitochondrial intermembrane space"/>
    <property type="evidence" value="ECO:0007669"/>
    <property type="project" value="UniProtKB-SubCell"/>
</dbReference>
<evidence type="ECO:0000256" key="8">
    <source>
        <dbReference type="ARBA" id="ARBA00023128"/>
    </source>
</evidence>
<dbReference type="GO" id="GO:0051457">
    <property type="term" value="P:maintenance of protein location in nucleus"/>
    <property type="evidence" value="ECO:0007669"/>
    <property type="project" value="TreeGrafter"/>
</dbReference>
<accession>A0A1B6KEY4</accession>
<protein>
    <recommendedName>
        <fullName evidence="5 12">ADP-ribosylation factor-like protein 2-binding protein</fullName>
        <shortName evidence="12">ARF-like 2-binding protein</shortName>
    </recommendedName>
</protein>
<feature type="domain" description="BART" evidence="14">
    <location>
        <begin position="33"/>
        <end position="146"/>
    </location>
</feature>
<keyword evidence="11 12" id="KW-0966">Cell projection</keyword>
<dbReference type="GO" id="GO:0005634">
    <property type="term" value="C:nucleus"/>
    <property type="evidence" value="ECO:0007669"/>
    <property type="project" value="UniProtKB-SubCell"/>
</dbReference>
<keyword evidence="10 12" id="KW-0539">Nucleus</keyword>
<dbReference type="EMBL" id="GEBQ01029970">
    <property type="protein sequence ID" value="JAT10007.1"/>
    <property type="molecule type" value="Transcribed_RNA"/>
</dbReference>
<comment type="subcellular location">
    <subcellularLocation>
        <location evidence="1 12">Cytoplasm</location>
        <location evidence="1 12">Cytoskeleton</location>
        <location evidence="1 12">Cilium basal body</location>
    </subcellularLocation>
    <subcellularLocation>
        <location evidence="3 12">Cytoplasm</location>
        <location evidence="3 12">Cytoskeleton</location>
        <location evidence="3 12">Microtubule organizing center</location>
        <location evidence="3 12">Centrosome</location>
    </subcellularLocation>
    <subcellularLocation>
        <location evidence="12">Cytoplasm</location>
    </subcellularLocation>
    <subcellularLocation>
        <location evidence="2 12">Nucleus</location>
    </subcellularLocation>
    <subcellularLocation>
        <location evidence="12">Mitochondrion intermembrane space</location>
    </subcellularLocation>
</comment>
<evidence type="ECO:0000313" key="15">
    <source>
        <dbReference type="EMBL" id="JAT10007.1"/>
    </source>
</evidence>
<dbReference type="InterPro" id="IPR038849">
    <property type="entry name" value="ARL2BP"/>
</dbReference>
<keyword evidence="9 12" id="KW-0206">Cytoskeleton</keyword>
<evidence type="ECO:0000256" key="12">
    <source>
        <dbReference type="RuleBase" id="RU367099"/>
    </source>
</evidence>
<dbReference type="InterPro" id="IPR042541">
    <property type="entry name" value="BART_sf"/>
</dbReference>
<evidence type="ECO:0000256" key="1">
    <source>
        <dbReference type="ARBA" id="ARBA00004120"/>
    </source>
</evidence>
<dbReference type="GO" id="GO:0005813">
    <property type="term" value="C:centrosome"/>
    <property type="evidence" value="ECO:0007669"/>
    <property type="project" value="UniProtKB-SubCell"/>
</dbReference>
<dbReference type="AlphaFoldDB" id="A0A1B6KEY4"/>
<dbReference type="Pfam" id="PF11527">
    <property type="entry name" value="ARL2_Bind_BART"/>
    <property type="match status" value="1"/>
</dbReference>
<evidence type="ECO:0000256" key="9">
    <source>
        <dbReference type="ARBA" id="ARBA00023212"/>
    </source>
</evidence>
<evidence type="ECO:0000256" key="13">
    <source>
        <dbReference type="SAM" id="MobiDB-lite"/>
    </source>
</evidence>
<evidence type="ECO:0000256" key="2">
    <source>
        <dbReference type="ARBA" id="ARBA00004123"/>
    </source>
</evidence>
<dbReference type="Gene3D" id="1.20.1520.10">
    <property type="entry name" value="ADP-ribosylation factor-like 2-binding protein, domain"/>
    <property type="match status" value="1"/>
</dbReference>
<name>A0A1B6KEY4_9HEMI</name>
<keyword evidence="8 12" id="KW-0496">Mitochondrion</keyword>
<keyword evidence="7 12" id="KW-0969">Cilium</keyword>
<evidence type="ECO:0000256" key="3">
    <source>
        <dbReference type="ARBA" id="ARBA00004300"/>
    </source>
</evidence>
<keyword evidence="6 12" id="KW-0963">Cytoplasm</keyword>
<dbReference type="GO" id="GO:0005929">
    <property type="term" value="C:cilium"/>
    <property type="evidence" value="ECO:0007669"/>
    <property type="project" value="UniProtKB-UniRule"/>
</dbReference>
<proteinExistence type="inferred from homology"/>
<evidence type="ECO:0000259" key="14">
    <source>
        <dbReference type="Pfam" id="PF11527"/>
    </source>
</evidence>
<dbReference type="PANTHER" id="PTHR15487">
    <property type="entry name" value="ADP-RIBOSYLATION FACTOR-LIKE PROTEIN 2-BINDING PROTEIN"/>
    <property type="match status" value="1"/>
</dbReference>
<evidence type="ECO:0000256" key="4">
    <source>
        <dbReference type="ARBA" id="ARBA00009880"/>
    </source>
</evidence>
<evidence type="ECO:0000256" key="7">
    <source>
        <dbReference type="ARBA" id="ARBA00023069"/>
    </source>
</evidence>
<dbReference type="PANTHER" id="PTHR15487:SF4">
    <property type="entry name" value="ADP-RIBOSYLATION FACTOR-LIKE PROTEIN 2-BINDING PROTEIN"/>
    <property type="match status" value="1"/>
</dbReference>
<evidence type="ECO:0000256" key="11">
    <source>
        <dbReference type="ARBA" id="ARBA00023273"/>
    </source>
</evidence>